<evidence type="ECO:0000313" key="4">
    <source>
        <dbReference type="Proteomes" id="UP001162834"/>
    </source>
</evidence>
<proteinExistence type="predicted"/>
<reference evidence="3" key="1">
    <citation type="journal article" date="2022" name="Int. J. Syst. Evol. Microbiol.">
        <title>Pseudomonas aegrilactucae sp. nov. and Pseudomonas morbosilactucae sp. nov., pathogens causing bacterial rot of lettuce in Japan.</title>
        <authorList>
            <person name="Sawada H."/>
            <person name="Fujikawa T."/>
            <person name="Satou M."/>
        </authorList>
    </citation>
    <scope>NUCLEOTIDE SEQUENCE</scope>
    <source>
        <strain evidence="3">0166_1</strain>
    </source>
</reference>
<sequence length="220" mass="23681">MTRLRRLRRESLGFAIGSACFAVGALPGYLDLVGPVADNATYFAGSLFFTAAAFIQLRLSGRWRGGAWRSATDWDDWWSAAIQFIGTLCFNVSTGAALWPHLTTEQARHHVWRPDAVGSICFLVSSALAVLATTHRERLWDPEARTWWATWLNMLGSIAFAVSAVAAFVVPSSGEVLNVEAVNAGTFAGALCFLAAALLTRPPRREIEPDAAAPGTATVG</sequence>
<evidence type="ECO:0000256" key="1">
    <source>
        <dbReference type="SAM" id="Phobius"/>
    </source>
</evidence>
<name>A0A9E6XZF4_9ACTN</name>
<organism evidence="3 4">
    <name type="scientific">Capillimicrobium parvum</name>
    <dbReference type="NCBI Taxonomy" id="2884022"/>
    <lineage>
        <taxon>Bacteria</taxon>
        <taxon>Bacillati</taxon>
        <taxon>Actinomycetota</taxon>
        <taxon>Thermoleophilia</taxon>
        <taxon>Solirubrobacterales</taxon>
        <taxon>Capillimicrobiaceae</taxon>
        <taxon>Capillimicrobium</taxon>
    </lineage>
</organism>
<evidence type="ECO:0000313" key="3">
    <source>
        <dbReference type="EMBL" id="UGS37367.1"/>
    </source>
</evidence>
<feature type="transmembrane region" description="Helical" evidence="1">
    <location>
        <begin position="111"/>
        <end position="134"/>
    </location>
</feature>
<dbReference type="AlphaFoldDB" id="A0A9E6XZF4"/>
<dbReference type="Proteomes" id="UP001162834">
    <property type="component" value="Chromosome"/>
</dbReference>
<keyword evidence="1" id="KW-1133">Transmembrane helix</keyword>
<dbReference type="InterPro" id="IPR025424">
    <property type="entry name" value="YrhK_domain"/>
</dbReference>
<feature type="transmembrane region" description="Helical" evidence="1">
    <location>
        <begin position="146"/>
        <end position="169"/>
    </location>
</feature>
<feature type="transmembrane region" description="Helical" evidence="1">
    <location>
        <begin position="12"/>
        <end position="30"/>
    </location>
</feature>
<dbReference type="RefSeq" id="WP_259311423.1">
    <property type="nucleotide sequence ID" value="NZ_CP087164.1"/>
</dbReference>
<gene>
    <name evidence="3" type="ORF">DSM104329_03782</name>
</gene>
<keyword evidence="4" id="KW-1185">Reference proteome</keyword>
<feature type="domain" description="YrhK" evidence="2">
    <location>
        <begin position="117"/>
        <end position="170"/>
    </location>
</feature>
<accession>A0A9E6XZF4</accession>
<dbReference type="KEGG" id="sbae:DSM104329_03782"/>
<feature type="transmembrane region" description="Helical" evidence="1">
    <location>
        <begin position="80"/>
        <end position="99"/>
    </location>
</feature>
<protein>
    <recommendedName>
        <fullName evidence="2">YrhK domain-containing protein</fullName>
    </recommendedName>
</protein>
<dbReference type="EMBL" id="CP087164">
    <property type="protein sequence ID" value="UGS37367.1"/>
    <property type="molecule type" value="Genomic_DNA"/>
</dbReference>
<dbReference type="Pfam" id="PF14145">
    <property type="entry name" value="YrhK"/>
    <property type="match status" value="1"/>
</dbReference>
<keyword evidence="1" id="KW-0812">Transmembrane</keyword>
<feature type="transmembrane region" description="Helical" evidence="1">
    <location>
        <begin position="181"/>
        <end position="199"/>
    </location>
</feature>
<evidence type="ECO:0000259" key="2">
    <source>
        <dbReference type="Pfam" id="PF14145"/>
    </source>
</evidence>
<feature type="transmembrane region" description="Helical" evidence="1">
    <location>
        <begin position="42"/>
        <end position="59"/>
    </location>
</feature>
<keyword evidence="1" id="KW-0472">Membrane</keyword>